<name>A0A8X7T1A6_9BASI</name>
<keyword evidence="4" id="KW-1185">Reference proteome</keyword>
<protein>
    <recommendedName>
        <fullName evidence="2">DUF7729 domain-containing protein</fullName>
    </recommendedName>
</protein>
<dbReference type="EMBL" id="LWDG02000595">
    <property type="protein sequence ID" value="KAE8263905.1"/>
    <property type="molecule type" value="Genomic_DNA"/>
</dbReference>
<organism evidence="3 4">
    <name type="scientific">Tilletia walkeri</name>
    <dbReference type="NCBI Taxonomy" id="117179"/>
    <lineage>
        <taxon>Eukaryota</taxon>
        <taxon>Fungi</taxon>
        <taxon>Dikarya</taxon>
        <taxon>Basidiomycota</taxon>
        <taxon>Ustilaginomycotina</taxon>
        <taxon>Exobasidiomycetes</taxon>
        <taxon>Tilletiales</taxon>
        <taxon>Tilletiaceae</taxon>
        <taxon>Tilletia</taxon>
    </lineage>
</organism>
<sequence length="372" mass="39396">MRVSGFTVAVTAILGLGALPALSQSVVGAGAQPQCVDFLQGLDNDPSLDACITPIKNATDLYTSTSTTKDAASAANLTSTLGQLCASGGLVDQCNEGALKENLFNFWSNCQQDIVAQTPGVFDSYDFLYLLTPFKKAICQKDSDGNYCLLNVAKAAAAPSSRRRSAEEEVDDYDEDAKDIDVTYAPVELAEGEEDEDDKDIDVTHQDINLTPAERRERYHADLAHRLRMQHRKRQAAPATGNGGEDITDAANDTTPEGAQNVAFLFVKPTSSKDILCSECTQNILAGYIQFEVSVPYAVGLASSTFMAGQSALYAKTKEVCGAKFVSSVNTIANTTIFQQVGAGRRGVDVAASGVGMAMAALVVGGLGTFVL</sequence>
<dbReference type="Pfam" id="PF24855">
    <property type="entry name" value="DUF7729"/>
    <property type="match status" value="1"/>
</dbReference>
<dbReference type="Proteomes" id="UP000078113">
    <property type="component" value="Unassembled WGS sequence"/>
</dbReference>
<dbReference type="InterPro" id="IPR056146">
    <property type="entry name" value="DUF7729"/>
</dbReference>
<evidence type="ECO:0000259" key="2">
    <source>
        <dbReference type="Pfam" id="PF24855"/>
    </source>
</evidence>
<reference evidence="3" key="1">
    <citation type="submission" date="2016-04" db="EMBL/GenBank/DDBJ databases">
        <authorList>
            <person name="Nguyen H.D."/>
            <person name="Samba Siva P."/>
            <person name="Cullis J."/>
            <person name="Levesque C.A."/>
            <person name="Hambleton S."/>
        </authorList>
    </citation>
    <scope>NUCLEOTIDE SEQUENCE</scope>
    <source>
        <strain evidence="3">DAOMC 236422</strain>
    </source>
</reference>
<evidence type="ECO:0000313" key="4">
    <source>
        <dbReference type="Proteomes" id="UP000078113"/>
    </source>
</evidence>
<reference evidence="3" key="2">
    <citation type="journal article" date="2019" name="IMA Fungus">
        <title>Genome sequencing and comparison of five Tilletia species to identify candidate genes for the detection of regulated species infecting wheat.</title>
        <authorList>
            <person name="Nguyen H.D.T."/>
            <person name="Sultana T."/>
            <person name="Kesanakurti P."/>
            <person name="Hambleton S."/>
        </authorList>
    </citation>
    <scope>NUCLEOTIDE SEQUENCE</scope>
    <source>
        <strain evidence="3">DAOMC 236422</strain>
    </source>
</reference>
<keyword evidence="1" id="KW-0732">Signal</keyword>
<evidence type="ECO:0000256" key="1">
    <source>
        <dbReference type="SAM" id="SignalP"/>
    </source>
</evidence>
<comment type="caution">
    <text evidence="3">The sequence shown here is derived from an EMBL/GenBank/DDBJ whole genome shotgun (WGS) entry which is preliminary data.</text>
</comment>
<feature type="domain" description="DUF7729" evidence="2">
    <location>
        <begin position="32"/>
        <end position="160"/>
    </location>
</feature>
<dbReference type="AlphaFoldDB" id="A0A8X7T1A6"/>
<accession>A0A8X7T1A6</accession>
<evidence type="ECO:0000313" key="3">
    <source>
        <dbReference type="EMBL" id="KAE8263905.1"/>
    </source>
</evidence>
<proteinExistence type="predicted"/>
<feature type="chain" id="PRO_5036456154" description="DUF7729 domain-containing protein" evidence="1">
    <location>
        <begin position="24"/>
        <end position="372"/>
    </location>
</feature>
<gene>
    <name evidence="3" type="ORF">A4X09_0g7107</name>
</gene>
<feature type="signal peptide" evidence="1">
    <location>
        <begin position="1"/>
        <end position="23"/>
    </location>
</feature>